<gene>
    <name evidence="2" type="ORF">EO246_12905</name>
</gene>
<feature type="transmembrane region" description="Helical" evidence="1">
    <location>
        <begin position="17"/>
        <end position="37"/>
    </location>
</feature>
<dbReference type="AlphaFoldDB" id="A0A443L3L7"/>
<keyword evidence="1" id="KW-1133">Transmembrane helix</keyword>
<feature type="transmembrane region" description="Helical" evidence="1">
    <location>
        <begin position="43"/>
        <end position="64"/>
    </location>
</feature>
<proteinExistence type="predicted"/>
<dbReference type="EMBL" id="SAXH01000051">
    <property type="protein sequence ID" value="RWR43625.1"/>
    <property type="molecule type" value="Genomic_DNA"/>
</dbReference>
<keyword evidence="1" id="KW-0812">Transmembrane</keyword>
<sequence length="75" mass="8340">MMIGDLMKIFKKILTRFWYFFDILMFIAAVLTINIVLFTQVSLLAGGISLAISFVAVGLASEIIEEHIESKKGGD</sequence>
<evidence type="ECO:0000313" key="3">
    <source>
        <dbReference type="Proteomes" id="UP000285859"/>
    </source>
</evidence>
<reference evidence="2 3" key="1">
    <citation type="submission" date="2019-01" db="EMBL/GenBank/DDBJ databases">
        <title>Whole genome sequence of Lactococcus lactis isolated from cow milk.</title>
        <authorList>
            <person name="Sundararaman A."/>
            <person name="Tamang J.-P."/>
            <person name="Halami P."/>
        </authorList>
    </citation>
    <scope>NUCLEOTIDE SEQUENCE [LARGE SCALE GENOMIC DNA]</scope>
    <source>
        <strain evidence="2 3">C2D</strain>
    </source>
</reference>
<dbReference type="Proteomes" id="UP000285859">
    <property type="component" value="Unassembled WGS sequence"/>
</dbReference>
<accession>A0A443L3L7</accession>
<dbReference type="InterPro" id="IPR009406">
    <property type="entry name" value="DUF1056"/>
</dbReference>
<name>A0A443L3L7_9LACT</name>
<keyword evidence="1" id="KW-0472">Membrane</keyword>
<evidence type="ECO:0000256" key="1">
    <source>
        <dbReference type="SAM" id="Phobius"/>
    </source>
</evidence>
<protein>
    <submittedName>
        <fullName evidence="2">DUF1056 family protein</fullName>
    </submittedName>
</protein>
<organism evidence="2 3">
    <name type="scientific">Lactococcus lactis</name>
    <dbReference type="NCBI Taxonomy" id="1358"/>
    <lineage>
        <taxon>Bacteria</taxon>
        <taxon>Bacillati</taxon>
        <taxon>Bacillota</taxon>
        <taxon>Bacilli</taxon>
        <taxon>Lactobacillales</taxon>
        <taxon>Streptococcaceae</taxon>
        <taxon>Lactococcus</taxon>
    </lineage>
</organism>
<comment type="caution">
    <text evidence="2">The sequence shown here is derived from an EMBL/GenBank/DDBJ whole genome shotgun (WGS) entry which is preliminary data.</text>
</comment>
<dbReference type="Pfam" id="PF06341">
    <property type="entry name" value="DUF1056"/>
    <property type="match status" value="1"/>
</dbReference>
<evidence type="ECO:0000313" key="2">
    <source>
        <dbReference type="EMBL" id="RWR43625.1"/>
    </source>
</evidence>